<evidence type="ECO:0000313" key="2">
    <source>
        <dbReference type="EMBL" id="QSY52174.1"/>
    </source>
</evidence>
<organism evidence="2 3">
    <name type="scientific">Streptomyces griseocarneus</name>
    <dbReference type="NCBI Taxonomy" id="51201"/>
    <lineage>
        <taxon>Bacteria</taxon>
        <taxon>Bacillati</taxon>
        <taxon>Actinomycetota</taxon>
        <taxon>Actinomycetes</taxon>
        <taxon>Kitasatosporales</taxon>
        <taxon>Streptomycetaceae</taxon>
        <taxon>Streptomyces</taxon>
    </lineage>
</organism>
<keyword evidence="3" id="KW-1185">Reference proteome</keyword>
<dbReference type="InterPro" id="IPR000086">
    <property type="entry name" value="NUDIX_hydrolase_dom"/>
</dbReference>
<evidence type="ECO:0000313" key="3">
    <source>
        <dbReference type="Proteomes" id="UP000671836"/>
    </source>
</evidence>
<dbReference type="EMBL" id="CP071595">
    <property type="protein sequence ID" value="QSY52174.1"/>
    <property type="molecule type" value="Genomic_DNA"/>
</dbReference>
<reference evidence="2 3" key="1">
    <citation type="submission" date="2021-03" db="EMBL/GenBank/DDBJ databases">
        <title>Streptomyces strains.</title>
        <authorList>
            <person name="Lund M.B."/>
            <person name="Toerring T."/>
        </authorList>
    </citation>
    <scope>NUCLEOTIDE SEQUENCE [LARGE SCALE GENOMIC DNA]</scope>
    <source>
        <strain evidence="2 3">KCC S-1010</strain>
    </source>
</reference>
<dbReference type="Gene3D" id="3.90.79.10">
    <property type="entry name" value="Nucleoside Triphosphate Pyrophosphohydrolase"/>
    <property type="match status" value="1"/>
</dbReference>
<feature type="domain" description="Nudix hydrolase" evidence="1">
    <location>
        <begin position="3"/>
        <end position="43"/>
    </location>
</feature>
<sequence>MAPDGKVLLPHRPADDYLGGLWELPSGGVEGGESLIEALRREVTSCGSSS</sequence>
<dbReference type="SUPFAM" id="SSF55811">
    <property type="entry name" value="Nudix"/>
    <property type="match status" value="1"/>
</dbReference>
<dbReference type="InterPro" id="IPR015797">
    <property type="entry name" value="NUDIX_hydrolase-like_dom_sf"/>
</dbReference>
<evidence type="ECO:0000259" key="1">
    <source>
        <dbReference type="Pfam" id="PF00293"/>
    </source>
</evidence>
<accession>A0ABX7RV46</accession>
<dbReference type="Pfam" id="PF00293">
    <property type="entry name" value="NUDIX"/>
    <property type="match status" value="1"/>
</dbReference>
<protein>
    <submittedName>
        <fullName evidence="2">NUDIX domain-containing protein</fullName>
    </submittedName>
</protein>
<proteinExistence type="predicted"/>
<dbReference type="Proteomes" id="UP000671836">
    <property type="component" value="Chromosome"/>
</dbReference>
<name>A0ABX7RV46_9ACTN</name>
<gene>
    <name evidence="2" type="ORF">J3S04_00070</name>
</gene>